<dbReference type="OrthoDB" id="9763453at2"/>
<keyword evidence="4" id="KW-0032">Aminotransferase</keyword>
<comment type="cofactor">
    <cofactor evidence="1">
        <name>pyridoxal 5'-phosphate</name>
        <dbReference type="ChEBI" id="CHEBI:597326"/>
    </cofactor>
</comment>
<reference evidence="9 10" key="1">
    <citation type="submission" date="2016-10" db="EMBL/GenBank/DDBJ databases">
        <authorList>
            <person name="de Groot N.N."/>
        </authorList>
    </citation>
    <scope>NUCLEOTIDE SEQUENCE [LARGE SCALE GENOMIC DNA]</scope>
    <source>
        <strain evidence="9 10">DSM 23413</strain>
    </source>
</reference>
<dbReference type="GO" id="GO:0004069">
    <property type="term" value="F:L-aspartate:2-oxoglutarate aminotransferase activity"/>
    <property type="evidence" value="ECO:0007669"/>
    <property type="project" value="UniProtKB-EC"/>
</dbReference>
<dbReference type="InterPro" id="IPR004839">
    <property type="entry name" value="Aminotransferase_I/II_large"/>
</dbReference>
<feature type="domain" description="Aminotransferase class I/classII large" evidence="8">
    <location>
        <begin position="35"/>
        <end position="379"/>
    </location>
</feature>
<evidence type="ECO:0000256" key="5">
    <source>
        <dbReference type="ARBA" id="ARBA00022679"/>
    </source>
</evidence>
<dbReference type="CDD" id="cd00609">
    <property type="entry name" value="AAT_like"/>
    <property type="match status" value="1"/>
</dbReference>
<dbReference type="InterPro" id="IPR015424">
    <property type="entry name" value="PyrdxlP-dep_Trfase"/>
</dbReference>
<dbReference type="EMBL" id="FNVD01000001">
    <property type="protein sequence ID" value="SEF43100.1"/>
    <property type="molecule type" value="Genomic_DNA"/>
</dbReference>
<evidence type="ECO:0000256" key="4">
    <source>
        <dbReference type="ARBA" id="ARBA00022576"/>
    </source>
</evidence>
<evidence type="ECO:0000313" key="9">
    <source>
        <dbReference type="EMBL" id="SEF43100.1"/>
    </source>
</evidence>
<keyword evidence="6" id="KW-0663">Pyridoxal phosphate</keyword>
<comment type="similarity">
    <text evidence="2">Belongs to the class-I pyridoxal-phosphate-dependent aminotransferase family.</text>
</comment>
<dbReference type="PANTHER" id="PTHR46383:SF1">
    <property type="entry name" value="ASPARTATE AMINOTRANSFERASE"/>
    <property type="match status" value="1"/>
</dbReference>
<organism evidence="9 10">
    <name type="scientific">Jhaorihella thermophila</name>
    <dbReference type="NCBI Taxonomy" id="488547"/>
    <lineage>
        <taxon>Bacteria</taxon>
        <taxon>Pseudomonadati</taxon>
        <taxon>Pseudomonadota</taxon>
        <taxon>Alphaproteobacteria</taxon>
        <taxon>Rhodobacterales</taxon>
        <taxon>Paracoccaceae</taxon>
        <taxon>Jhaorihella</taxon>
    </lineage>
</organism>
<evidence type="ECO:0000256" key="7">
    <source>
        <dbReference type="ARBA" id="ARBA00049185"/>
    </source>
</evidence>
<protein>
    <recommendedName>
        <fullName evidence="3">aspartate transaminase</fullName>
        <ecNumber evidence="3">2.6.1.1</ecNumber>
    </recommendedName>
</protein>
<comment type="catalytic activity">
    <reaction evidence="7">
        <text>L-aspartate + 2-oxoglutarate = oxaloacetate + L-glutamate</text>
        <dbReference type="Rhea" id="RHEA:21824"/>
        <dbReference type="ChEBI" id="CHEBI:16452"/>
        <dbReference type="ChEBI" id="CHEBI:16810"/>
        <dbReference type="ChEBI" id="CHEBI:29985"/>
        <dbReference type="ChEBI" id="CHEBI:29991"/>
        <dbReference type="EC" id="2.6.1.1"/>
    </reaction>
</comment>
<keyword evidence="5" id="KW-0808">Transferase</keyword>
<dbReference type="Gene3D" id="3.40.640.10">
    <property type="entry name" value="Type I PLP-dependent aspartate aminotransferase-like (Major domain)"/>
    <property type="match status" value="1"/>
</dbReference>
<evidence type="ECO:0000313" key="10">
    <source>
        <dbReference type="Proteomes" id="UP000236742"/>
    </source>
</evidence>
<evidence type="ECO:0000256" key="6">
    <source>
        <dbReference type="ARBA" id="ARBA00022898"/>
    </source>
</evidence>
<dbReference type="Pfam" id="PF00155">
    <property type="entry name" value="Aminotran_1_2"/>
    <property type="match status" value="1"/>
</dbReference>
<dbReference type="EC" id="2.6.1.1" evidence="3"/>
<evidence type="ECO:0000256" key="1">
    <source>
        <dbReference type="ARBA" id="ARBA00001933"/>
    </source>
</evidence>
<evidence type="ECO:0000256" key="2">
    <source>
        <dbReference type="ARBA" id="ARBA00007441"/>
    </source>
</evidence>
<keyword evidence="10" id="KW-1185">Reference proteome</keyword>
<dbReference type="SUPFAM" id="SSF53383">
    <property type="entry name" value="PLP-dependent transferases"/>
    <property type="match status" value="1"/>
</dbReference>
<dbReference type="AlphaFoldDB" id="A0A1H5RXZ7"/>
<dbReference type="RefSeq" id="WP_104006267.1">
    <property type="nucleotide sequence ID" value="NZ_FNVD01000001.1"/>
</dbReference>
<dbReference type="GO" id="GO:0030170">
    <property type="term" value="F:pyridoxal phosphate binding"/>
    <property type="evidence" value="ECO:0007669"/>
    <property type="project" value="InterPro"/>
</dbReference>
<dbReference type="InterPro" id="IPR015421">
    <property type="entry name" value="PyrdxlP-dep_Trfase_major"/>
</dbReference>
<dbReference type="Proteomes" id="UP000236742">
    <property type="component" value="Unassembled WGS sequence"/>
</dbReference>
<gene>
    <name evidence="9" type="ORF">SAMN05421751_101227</name>
</gene>
<dbReference type="InterPro" id="IPR050596">
    <property type="entry name" value="AspAT/PAT-like"/>
</dbReference>
<dbReference type="GO" id="GO:0006520">
    <property type="term" value="P:amino acid metabolic process"/>
    <property type="evidence" value="ECO:0007669"/>
    <property type="project" value="InterPro"/>
</dbReference>
<keyword evidence="9" id="KW-0670">Pyruvate</keyword>
<evidence type="ECO:0000256" key="3">
    <source>
        <dbReference type="ARBA" id="ARBA00012753"/>
    </source>
</evidence>
<dbReference type="PANTHER" id="PTHR46383">
    <property type="entry name" value="ASPARTATE AMINOTRANSFERASE"/>
    <property type="match status" value="1"/>
</dbReference>
<proteinExistence type="inferred from homology"/>
<sequence length="399" mass="42453">MELSHRITHLTGGGSDGWDVFYRARRMIAAGECVTELTIGEHDIRTHPAILDAMHAAAKAGHTGYAMVPGSDSLRDAVAARVQARTGVPTTRDNVLVTPGGQAALFAAHHAVCDEGDTALYIDPYYATYPGTIRGVGALPRPVMARPENAFQPDPAEIDAAAEGATSLLINSPNNPTGVVYSRRTIDGIAQVCRDRDLWLISDEVYDTQVWEGEHISPRALPGMTARTLVVGSMSKSHAMTGSRCGWIVGPDEAIAHLITLATHTTYGVPGYIQDAAVFALEQGAPLEEEVAAPFRRRRALAREILAAQNTVVPVPSQGAMYLMLDIRETGLDGEGFANALLDAHRIAVMPGESFGAAAAGHVRVAMTIDDDAFGRALRTLCDFAAGLAGSRPPTKLRT</sequence>
<accession>A0A1H5RXZ7</accession>
<name>A0A1H5RXZ7_9RHOB</name>
<evidence type="ECO:0000259" key="8">
    <source>
        <dbReference type="Pfam" id="PF00155"/>
    </source>
</evidence>